<dbReference type="RefSeq" id="XP_013892122.1">
    <property type="nucleotide sequence ID" value="XM_014036668.1"/>
</dbReference>
<dbReference type="KEGG" id="mng:MNEG_14862"/>
<organism evidence="2 3">
    <name type="scientific">Monoraphidium neglectum</name>
    <dbReference type="NCBI Taxonomy" id="145388"/>
    <lineage>
        <taxon>Eukaryota</taxon>
        <taxon>Viridiplantae</taxon>
        <taxon>Chlorophyta</taxon>
        <taxon>core chlorophytes</taxon>
        <taxon>Chlorophyceae</taxon>
        <taxon>CS clade</taxon>
        <taxon>Sphaeropleales</taxon>
        <taxon>Selenastraceae</taxon>
        <taxon>Monoraphidium</taxon>
    </lineage>
</organism>
<evidence type="ECO:0000256" key="1">
    <source>
        <dbReference type="SAM" id="MobiDB-lite"/>
    </source>
</evidence>
<proteinExistence type="predicted"/>
<dbReference type="Proteomes" id="UP000054498">
    <property type="component" value="Unassembled WGS sequence"/>
</dbReference>
<feature type="region of interest" description="Disordered" evidence="1">
    <location>
        <begin position="1"/>
        <end position="29"/>
    </location>
</feature>
<accession>A0A0D2IZ20</accession>
<gene>
    <name evidence="2" type="ORF">MNEG_14862</name>
</gene>
<dbReference type="AlphaFoldDB" id="A0A0D2IZ20"/>
<keyword evidence="3" id="KW-1185">Reference proteome</keyword>
<dbReference type="GeneID" id="25732466"/>
<evidence type="ECO:0000313" key="2">
    <source>
        <dbReference type="EMBL" id="KIY93102.1"/>
    </source>
</evidence>
<sequence length="55" mass="5505">QQPAEAAAAEEEPAAAEGGRPKRRRTAPVDYVALNAQLDAEAKSAGGGAEGSKQG</sequence>
<name>A0A0D2IZ20_9CHLO</name>
<protein>
    <submittedName>
        <fullName evidence="2">Uncharacterized protein</fullName>
    </submittedName>
</protein>
<reference evidence="2 3" key="1">
    <citation type="journal article" date="2013" name="BMC Genomics">
        <title>Reconstruction of the lipid metabolism for the microalga Monoraphidium neglectum from its genome sequence reveals characteristics suitable for biofuel production.</title>
        <authorList>
            <person name="Bogen C."/>
            <person name="Al-Dilaimi A."/>
            <person name="Albersmeier A."/>
            <person name="Wichmann J."/>
            <person name="Grundmann M."/>
            <person name="Rupp O."/>
            <person name="Lauersen K.J."/>
            <person name="Blifernez-Klassen O."/>
            <person name="Kalinowski J."/>
            <person name="Goesmann A."/>
            <person name="Mussgnug J.H."/>
            <person name="Kruse O."/>
        </authorList>
    </citation>
    <scope>NUCLEOTIDE SEQUENCE [LARGE SCALE GENOMIC DNA]</scope>
    <source>
        <strain evidence="2 3">SAG 48.87</strain>
    </source>
</reference>
<feature type="non-terminal residue" evidence="2">
    <location>
        <position position="1"/>
    </location>
</feature>
<evidence type="ECO:0000313" key="3">
    <source>
        <dbReference type="Proteomes" id="UP000054498"/>
    </source>
</evidence>
<dbReference type="EMBL" id="KK105043">
    <property type="protein sequence ID" value="KIY93102.1"/>
    <property type="molecule type" value="Genomic_DNA"/>
</dbReference>